<evidence type="ECO:0000313" key="1">
    <source>
        <dbReference type="EMBL" id="KAL0282733.1"/>
    </source>
</evidence>
<accession>A0AAW2ILS7</accession>
<name>A0AAW2ILS7_9LAMI</name>
<protein>
    <recommendedName>
        <fullName evidence="2">Retrotransposon protein, putative, Ty1-copia subclass</fullName>
    </recommendedName>
</protein>
<gene>
    <name evidence="1" type="ORF">Sangu_2933700</name>
</gene>
<dbReference type="AlphaFoldDB" id="A0AAW2ILS7"/>
<sequence length="105" mass="11822">MSMYQVCAGEVIWIAVKIILKYFRRTQEMFLVYGDGELVLEGYSDSSFQYNVDDANLQFGFIFKLNDGVVAWKSSKQDTIVDSTTKAECIAASEVAKVTNLGLWT</sequence>
<comment type="caution">
    <text evidence="1">The sequence shown here is derived from an EMBL/GenBank/DDBJ whole genome shotgun (WGS) entry which is preliminary data.</text>
</comment>
<dbReference type="PANTHER" id="PTHR11439:SF496">
    <property type="entry name" value="RNA-DIRECTED DNA POLYMERASE"/>
    <property type="match status" value="1"/>
</dbReference>
<organism evidence="1">
    <name type="scientific">Sesamum angustifolium</name>
    <dbReference type="NCBI Taxonomy" id="2727405"/>
    <lineage>
        <taxon>Eukaryota</taxon>
        <taxon>Viridiplantae</taxon>
        <taxon>Streptophyta</taxon>
        <taxon>Embryophyta</taxon>
        <taxon>Tracheophyta</taxon>
        <taxon>Spermatophyta</taxon>
        <taxon>Magnoliopsida</taxon>
        <taxon>eudicotyledons</taxon>
        <taxon>Gunneridae</taxon>
        <taxon>Pentapetalae</taxon>
        <taxon>asterids</taxon>
        <taxon>lamiids</taxon>
        <taxon>Lamiales</taxon>
        <taxon>Pedaliaceae</taxon>
        <taxon>Sesamum</taxon>
    </lineage>
</organism>
<dbReference type="PANTHER" id="PTHR11439">
    <property type="entry name" value="GAG-POL-RELATED RETROTRANSPOSON"/>
    <property type="match status" value="1"/>
</dbReference>
<reference evidence="1" key="1">
    <citation type="submission" date="2020-06" db="EMBL/GenBank/DDBJ databases">
        <authorList>
            <person name="Li T."/>
            <person name="Hu X."/>
            <person name="Zhang T."/>
            <person name="Song X."/>
            <person name="Zhang H."/>
            <person name="Dai N."/>
            <person name="Sheng W."/>
            <person name="Hou X."/>
            <person name="Wei L."/>
        </authorList>
    </citation>
    <scope>NUCLEOTIDE SEQUENCE</scope>
    <source>
        <strain evidence="1">G01</strain>
        <tissue evidence="1">Leaf</tissue>
    </source>
</reference>
<evidence type="ECO:0008006" key="2">
    <source>
        <dbReference type="Google" id="ProtNLM"/>
    </source>
</evidence>
<dbReference type="EMBL" id="JACGWK010001792">
    <property type="protein sequence ID" value="KAL0282733.1"/>
    <property type="molecule type" value="Genomic_DNA"/>
</dbReference>
<reference evidence="1" key="2">
    <citation type="journal article" date="2024" name="Plant">
        <title>Genomic evolution and insights into agronomic trait innovations of Sesamum species.</title>
        <authorList>
            <person name="Miao H."/>
            <person name="Wang L."/>
            <person name="Qu L."/>
            <person name="Liu H."/>
            <person name="Sun Y."/>
            <person name="Le M."/>
            <person name="Wang Q."/>
            <person name="Wei S."/>
            <person name="Zheng Y."/>
            <person name="Lin W."/>
            <person name="Duan Y."/>
            <person name="Cao H."/>
            <person name="Xiong S."/>
            <person name="Wang X."/>
            <person name="Wei L."/>
            <person name="Li C."/>
            <person name="Ma Q."/>
            <person name="Ju M."/>
            <person name="Zhao R."/>
            <person name="Li G."/>
            <person name="Mu C."/>
            <person name="Tian Q."/>
            <person name="Mei H."/>
            <person name="Zhang T."/>
            <person name="Gao T."/>
            <person name="Zhang H."/>
        </authorList>
    </citation>
    <scope>NUCLEOTIDE SEQUENCE</scope>
    <source>
        <strain evidence="1">G01</strain>
    </source>
</reference>
<proteinExistence type="predicted"/>